<dbReference type="RefSeq" id="WP_208007536.1">
    <property type="nucleotide sequence ID" value="NZ_CP071796.1"/>
</dbReference>
<dbReference type="GO" id="GO:0071949">
    <property type="term" value="F:FAD binding"/>
    <property type="evidence" value="ECO:0007669"/>
    <property type="project" value="InterPro"/>
</dbReference>
<dbReference type="Gene3D" id="3.50.50.60">
    <property type="entry name" value="FAD/NAD(P)-binding domain"/>
    <property type="match status" value="1"/>
</dbReference>
<keyword evidence="6" id="KW-1185">Reference proteome</keyword>
<dbReference type="Pfam" id="PF21274">
    <property type="entry name" value="Rng_hyd_C"/>
    <property type="match status" value="1"/>
</dbReference>
<evidence type="ECO:0000256" key="2">
    <source>
        <dbReference type="ARBA" id="ARBA00022630"/>
    </source>
</evidence>
<evidence type="ECO:0000313" key="6">
    <source>
        <dbReference type="Proteomes" id="UP000663903"/>
    </source>
</evidence>
<gene>
    <name evidence="5" type="ORF">J1M35_13255</name>
</gene>
<dbReference type="Pfam" id="PF01494">
    <property type="entry name" value="FAD_binding_3"/>
    <property type="match status" value="1"/>
</dbReference>
<protein>
    <submittedName>
        <fullName evidence="5">FAD-dependent monooxygenase</fullName>
    </submittedName>
</protein>
<dbReference type="GO" id="GO:0016709">
    <property type="term" value="F:oxidoreductase activity, acting on paired donors, with incorporation or reduction of molecular oxygen, NAD(P)H as one donor, and incorporation of one atom of oxygen"/>
    <property type="evidence" value="ECO:0007669"/>
    <property type="project" value="UniProtKB-ARBA"/>
</dbReference>
<dbReference type="SUPFAM" id="SSF51905">
    <property type="entry name" value="FAD/NAD(P)-binding domain"/>
    <property type="match status" value="1"/>
</dbReference>
<evidence type="ECO:0000256" key="1">
    <source>
        <dbReference type="ARBA" id="ARBA00001974"/>
    </source>
</evidence>
<keyword evidence="5" id="KW-0560">Oxidoreductase</keyword>
<dbReference type="PANTHER" id="PTHR43004">
    <property type="entry name" value="TRK SYSTEM POTASSIUM UPTAKE PROTEIN"/>
    <property type="match status" value="1"/>
</dbReference>
<accession>A0A975CFF3</accession>
<comment type="cofactor">
    <cofactor evidence="1">
        <name>FAD</name>
        <dbReference type="ChEBI" id="CHEBI:57692"/>
    </cofactor>
</comment>
<dbReference type="EMBL" id="CP071796">
    <property type="protein sequence ID" value="QTD44096.1"/>
    <property type="molecule type" value="Genomic_DNA"/>
</dbReference>
<keyword evidence="3" id="KW-0274">FAD</keyword>
<sequence length="485" mass="53263">MKSKECNVIVVGAGPSGLWIACELSLARLKVCVIERRAEPMSQSRSLTIHGRTLEMFAMRGLHERFLQVGRPMPSWHFAGLPTALDFSSMESRHPYMLFIAQTQTERLLQERAMELGVEFHRGCTASHIAQSEKGVEVHVHDASGTRRIDAAYLVGADGARSQVRQQAGIAFPGMAATQSVMMADAQVDLPDGKATLSIESAAGGLTILPLGQGKQRIIRLDPERRHVDSHEPLSEGELRESLVRIAGHDFSLRNATWLTRFSDETRLADTYRQGRIFLLGDAAHIHAPMGGQGLNVGLQDAMNLGWKLGAVAKSKAPAVLLDTYEAERRPEGQRLLQSTLAQVALTSRYDEAGLALRRTVSEFLRHPSLNRQLAGELSCFDLCYPQPLPGFESSQGALGWRMPDCNVISEDGESSSIYAHLAGGSWLHLELVSQERQPLPDWLSSREVQQVRASIDTCPALNGMKDVLVRPDGYVAAARFISEA</sequence>
<organism evidence="5 6">
    <name type="scientific">Ottowia testudinis</name>
    <dbReference type="NCBI Taxonomy" id="2816950"/>
    <lineage>
        <taxon>Bacteria</taxon>
        <taxon>Pseudomonadati</taxon>
        <taxon>Pseudomonadota</taxon>
        <taxon>Betaproteobacteria</taxon>
        <taxon>Burkholderiales</taxon>
        <taxon>Comamonadaceae</taxon>
        <taxon>Ottowia</taxon>
    </lineage>
</organism>
<dbReference type="InterPro" id="IPR050641">
    <property type="entry name" value="RIFMO-like"/>
</dbReference>
<dbReference type="PRINTS" id="PR00420">
    <property type="entry name" value="RNGMNOXGNASE"/>
</dbReference>
<evidence type="ECO:0000256" key="3">
    <source>
        <dbReference type="ARBA" id="ARBA00022827"/>
    </source>
</evidence>
<feature type="domain" description="FAD-binding" evidence="4">
    <location>
        <begin position="5"/>
        <end position="339"/>
    </location>
</feature>
<name>A0A975CFF3_9BURK</name>
<dbReference type="Gene3D" id="3.40.30.120">
    <property type="match status" value="1"/>
</dbReference>
<reference evidence="5" key="1">
    <citation type="submission" date="2021-03" db="EMBL/GenBank/DDBJ databases">
        <title>Ottowia sp. 27C isolated from the cloaca of a Giant Asian pond turtle (Heosemys grandis).</title>
        <authorList>
            <person name="Spergser J."/>
            <person name="Busse H.-J."/>
        </authorList>
    </citation>
    <scope>NUCLEOTIDE SEQUENCE</scope>
    <source>
        <strain evidence="5">27C</strain>
    </source>
</reference>
<dbReference type="InterPro" id="IPR036188">
    <property type="entry name" value="FAD/NAD-bd_sf"/>
</dbReference>
<dbReference type="Gene3D" id="3.30.70.2450">
    <property type="match status" value="1"/>
</dbReference>
<dbReference type="KEGG" id="otd:J1M35_13255"/>
<evidence type="ECO:0000259" key="4">
    <source>
        <dbReference type="Pfam" id="PF01494"/>
    </source>
</evidence>
<dbReference type="Proteomes" id="UP000663903">
    <property type="component" value="Chromosome"/>
</dbReference>
<dbReference type="InterPro" id="IPR002938">
    <property type="entry name" value="FAD-bd"/>
</dbReference>
<proteinExistence type="predicted"/>
<keyword evidence="5" id="KW-0503">Monooxygenase</keyword>
<keyword evidence="2" id="KW-0285">Flavoprotein</keyword>
<evidence type="ECO:0000313" key="5">
    <source>
        <dbReference type="EMBL" id="QTD44096.1"/>
    </source>
</evidence>
<dbReference type="AlphaFoldDB" id="A0A975CFF3"/>
<dbReference type="PROSITE" id="PS51257">
    <property type="entry name" value="PROKAR_LIPOPROTEIN"/>
    <property type="match status" value="1"/>
</dbReference>
<dbReference type="PANTHER" id="PTHR43004:SF19">
    <property type="entry name" value="BINDING MONOOXYGENASE, PUTATIVE (JCVI)-RELATED"/>
    <property type="match status" value="1"/>
</dbReference>